<feature type="region of interest" description="Disordered" evidence="1">
    <location>
        <begin position="1"/>
        <end position="34"/>
    </location>
</feature>
<comment type="caution">
    <text evidence="2">The sequence shown here is derived from an EMBL/GenBank/DDBJ whole genome shotgun (WGS) entry which is preliminary data.</text>
</comment>
<evidence type="ECO:0000256" key="1">
    <source>
        <dbReference type="SAM" id="MobiDB-lite"/>
    </source>
</evidence>
<dbReference type="AlphaFoldDB" id="A0A8S2NHB9"/>
<gene>
    <name evidence="2" type="ORF">BYL167_LOCUS13691</name>
</gene>
<evidence type="ECO:0000313" key="2">
    <source>
        <dbReference type="EMBL" id="CAF4001132.1"/>
    </source>
</evidence>
<name>A0A8S2NHB9_9BILA</name>
<feature type="compositionally biased region" description="Basic and acidic residues" evidence="1">
    <location>
        <begin position="22"/>
        <end position="34"/>
    </location>
</feature>
<organism evidence="2 3">
    <name type="scientific">Rotaria magnacalcarata</name>
    <dbReference type="NCBI Taxonomy" id="392030"/>
    <lineage>
        <taxon>Eukaryota</taxon>
        <taxon>Metazoa</taxon>
        <taxon>Spiralia</taxon>
        <taxon>Gnathifera</taxon>
        <taxon>Rotifera</taxon>
        <taxon>Eurotatoria</taxon>
        <taxon>Bdelloidea</taxon>
        <taxon>Philodinida</taxon>
        <taxon>Philodinidae</taxon>
        <taxon>Rotaria</taxon>
    </lineage>
</organism>
<sequence>TNKPRRGGRRPDTMKHNQHVAHKLEDYSESSVKK</sequence>
<protein>
    <submittedName>
        <fullName evidence="2">Uncharacterized protein</fullName>
    </submittedName>
</protein>
<dbReference type="EMBL" id="CAJOBH010004739">
    <property type="protein sequence ID" value="CAF4001132.1"/>
    <property type="molecule type" value="Genomic_DNA"/>
</dbReference>
<reference evidence="2" key="1">
    <citation type="submission" date="2021-02" db="EMBL/GenBank/DDBJ databases">
        <authorList>
            <person name="Nowell W R."/>
        </authorList>
    </citation>
    <scope>NUCLEOTIDE SEQUENCE</scope>
</reference>
<proteinExistence type="predicted"/>
<feature type="non-terminal residue" evidence="2">
    <location>
        <position position="1"/>
    </location>
</feature>
<accession>A0A8S2NHB9</accession>
<evidence type="ECO:0000313" key="3">
    <source>
        <dbReference type="Proteomes" id="UP000681967"/>
    </source>
</evidence>
<dbReference type="Proteomes" id="UP000681967">
    <property type="component" value="Unassembled WGS sequence"/>
</dbReference>